<dbReference type="InterPro" id="IPR011707">
    <property type="entry name" value="Cu-oxidase-like_N"/>
</dbReference>
<gene>
    <name evidence="12" type="ORF">BABINDRAFT_141426</name>
</gene>
<keyword evidence="2" id="KW-0813">Transport</keyword>
<dbReference type="CDD" id="cd13850">
    <property type="entry name" value="CuRO_1_Abr2_like"/>
    <property type="match status" value="1"/>
</dbReference>
<keyword evidence="6" id="KW-0186">Copper</keyword>
<dbReference type="GO" id="GO:0005507">
    <property type="term" value="F:copper ion binding"/>
    <property type="evidence" value="ECO:0007669"/>
    <property type="project" value="InterPro"/>
</dbReference>
<organism evidence="12 13">
    <name type="scientific">Babjeviella inositovora NRRL Y-12698</name>
    <dbReference type="NCBI Taxonomy" id="984486"/>
    <lineage>
        <taxon>Eukaryota</taxon>
        <taxon>Fungi</taxon>
        <taxon>Dikarya</taxon>
        <taxon>Ascomycota</taxon>
        <taxon>Saccharomycotina</taxon>
        <taxon>Pichiomycetes</taxon>
        <taxon>Serinales incertae sedis</taxon>
        <taxon>Babjeviella</taxon>
    </lineage>
</organism>
<feature type="domain" description="Plastocyanin-like" evidence="11">
    <location>
        <begin position="43"/>
        <end position="152"/>
    </location>
</feature>
<evidence type="ECO:0000256" key="6">
    <source>
        <dbReference type="ARBA" id="ARBA00023008"/>
    </source>
</evidence>
<dbReference type="InterPro" id="IPR011706">
    <property type="entry name" value="Cu-oxidase_C"/>
</dbReference>
<dbReference type="InterPro" id="IPR001117">
    <property type="entry name" value="Cu-oxidase_2nd"/>
</dbReference>
<dbReference type="PROSITE" id="PS00080">
    <property type="entry name" value="MULTICOPPER_OXIDASE2"/>
    <property type="match status" value="1"/>
</dbReference>
<dbReference type="AlphaFoldDB" id="A0A1E3QQI4"/>
<protein>
    <recommendedName>
        <fullName evidence="14">Multicopper oxidase</fullName>
    </recommendedName>
</protein>
<dbReference type="EMBL" id="KV454432">
    <property type="protein sequence ID" value="ODQ79332.1"/>
    <property type="molecule type" value="Genomic_DNA"/>
</dbReference>
<evidence type="ECO:0000256" key="8">
    <source>
        <dbReference type="SAM" id="SignalP"/>
    </source>
</evidence>
<dbReference type="Gene3D" id="2.60.40.420">
    <property type="entry name" value="Cupredoxins - blue copper proteins"/>
    <property type="match status" value="3"/>
</dbReference>
<reference evidence="13" key="1">
    <citation type="submission" date="2016-05" db="EMBL/GenBank/DDBJ databases">
        <title>Comparative genomics of biotechnologically important yeasts.</title>
        <authorList>
            <consortium name="DOE Joint Genome Institute"/>
            <person name="Riley R."/>
            <person name="Haridas S."/>
            <person name="Wolfe K.H."/>
            <person name="Lopes M.R."/>
            <person name="Hittinger C.T."/>
            <person name="Goker M."/>
            <person name="Salamov A."/>
            <person name="Wisecaver J."/>
            <person name="Long T.M."/>
            <person name="Aerts A.L."/>
            <person name="Barry K."/>
            <person name="Choi C."/>
            <person name="Clum A."/>
            <person name="Coughlan A.Y."/>
            <person name="Deshpande S."/>
            <person name="Douglass A.P."/>
            <person name="Hanson S.J."/>
            <person name="Klenk H.-P."/>
            <person name="Labutti K."/>
            <person name="Lapidus A."/>
            <person name="Lindquist E."/>
            <person name="Lipzen A."/>
            <person name="Meier-Kolthoff J.P."/>
            <person name="Ohm R.A."/>
            <person name="Otillar R.P."/>
            <person name="Pangilinan J."/>
            <person name="Peng Y."/>
            <person name="Rokas A."/>
            <person name="Rosa C.A."/>
            <person name="Scheuner C."/>
            <person name="Sibirny A.A."/>
            <person name="Slot J.C."/>
            <person name="Stielow J.B."/>
            <person name="Sun H."/>
            <person name="Kurtzman C.P."/>
            <person name="Blackwell M."/>
            <person name="Grigoriev I.V."/>
            <person name="Jeffries T.W."/>
        </authorList>
    </citation>
    <scope>NUCLEOTIDE SEQUENCE [LARGE SCALE GENOMIC DNA]</scope>
    <source>
        <strain evidence="13">NRRL Y-12698</strain>
    </source>
</reference>
<dbReference type="Pfam" id="PF00394">
    <property type="entry name" value="Cu-oxidase"/>
    <property type="match status" value="1"/>
</dbReference>
<sequence>MKLLILVLSLFVTQIHCLKDLFYEYGYNSVCIQYEFNITHGFADPDGVYREVFLINNQSPGPLIKANEGDWIKVKVNNYLPVALTFHFHGLLQKGTPWADGPAGVVQWPIISGDSYTHLFQLNDQYGAFWYHAHYREYSGDGIYGPMYIKPAANRPRPYAVITNNTDELSEFMELEKEPTTLMAADWFKWTQDANIARTFTKGIDPLCIQSLLVNGKQRLTCPSNETFNKVHLRRWREKNSTSPVPIVRFPPVNMDSIGCYANPTTNGFKFLRNDQRLKYGQRFDDESLQAPGFSKPCKETRSEREIIYTMRKRYLYLNVYNVGGAFGKSFSIDDHDLVVIAIDGTFVHPLIAQRLIIPIGTRYTVLVKVDLEERAARGSDTSEPFAIRFAVTSGNQIKEGLSFLVYDYPLNLTDPIDGVKYDDIQAYNDPQNGEQFQDMGGLSLSPHYKSVNPLITRPFDPTLRPPLGPADHSVRLFLNRTGTIEFSMFADGDLAPRGLELEAPLLHQHQLNHNVSFSHINGVIDPGIKLGQTVDLIVDAAPDIKHPIHLHGHSVYAISSSVLQTFPYDCIVEAVADSYQGLNFDHPPLVDIFEVPNGGHLVLRFVADNPGFWLIHCHIGIHMASGMMGVLVEAKDDIPEMPEFLLYQAHANYDLMNSKAISSLSDVLQEEYNDTKW</sequence>
<dbReference type="GeneID" id="30144988"/>
<evidence type="ECO:0000256" key="5">
    <source>
        <dbReference type="ARBA" id="ARBA00023002"/>
    </source>
</evidence>
<evidence type="ECO:0000256" key="3">
    <source>
        <dbReference type="ARBA" id="ARBA00022723"/>
    </source>
</evidence>
<evidence type="ECO:0000313" key="12">
    <source>
        <dbReference type="EMBL" id="ODQ79332.1"/>
    </source>
</evidence>
<evidence type="ECO:0000256" key="4">
    <source>
        <dbReference type="ARBA" id="ARBA00022729"/>
    </source>
</evidence>
<dbReference type="Pfam" id="PF07731">
    <property type="entry name" value="Cu-oxidase_2"/>
    <property type="match status" value="1"/>
</dbReference>
<dbReference type="GO" id="GO:0006826">
    <property type="term" value="P:iron ion transport"/>
    <property type="evidence" value="ECO:0007669"/>
    <property type="project" value="UniProtKB-KW"/>
</dbReference>
<dbReference type="STRING" id="984486.A0A1E3QQI4"/>
<dbReference type="InterPro" id="IPR002355">
    <property type="entry name" value="Cu_oxidase_Cu_BS"/>
</dbReference>
<dbReference type="InterPro" id="IPR045087">
    <property type="entry name" value="Cu-oxidase_fam"/>
</dbReference>
<feature type="chain" id="PRO_5009134346" description="Multicopper oxidase" evidence="8">
    <location>
        <begin position="18"/>
        <end position="678"/>
    </location>
</feature>
<keyword evidence="5" id="KW-0560">Oxidoreductase</keyword>
<keyword evidence="2" id="KW-0408">Iron</keyword>
<dbReference type="PANTHER" id="PTHR11709">
    <property type="entry name" value="MULTI-COPPER OXIDASE"/>
    <property type="match status" value="1"/>
</dbReference>
<evidence type="ECO:0000256" key="1">
    <source>
        <dbReference type="ARBA" id="ARBA00010609"/>
    </source>
</evidence>
<evidence type="ECO:0008006" key="14">
    <source>
        <dbReference type="Google" id="ProtNLM"/>
    </source>
</evidence>
<evidence type="ECO:0000259" key="11">
    <source>
        <dbReference type="Pfam" id="PF07732"/>
    </source>
</evidence>
<evidence type="ECO:0000259" key="10">
    <source>
        <dbReference type="Pfam" id="PF07731"/>
    </source>
</evidence>
<evidence type="ECO:0000256" key="7">
    <source>
        <dbReference type="ARBA" id="ARBA00023180"/>
    </source>
</evidence>
<keyword evidence="4 8" id="KW-0732">Signal</keyword>
<dbReference type="Proteomes" id="UP000094336">
    <property type="component" value="Unassembled WGS sequence"/>
</dbReference>
<keyword evidence="2" id="KW-0410">Iron transport</keyword>
<keyword evidence="7" id="KW-0325">Glycoprotein</keyword>
<dbReference type="OrthoDB" id="2121828at2759"/>
<name>A0A1E3QQI4_9ASCO</name>
<evidence type="ECO:0000313" key="13">
    <source>
        <dbReference type="Proteomes" id="UP000094336"/>
    </source>
</evidence>
<keyword evidence="13" id="KW-1185">Reference proteome</keyword>
<dbReference type="PROSITE" id="PS00079">
    <property type="entry name" value="MULTICOPPER_OXIDASE1"/>
    <property type="match status" value="1"/>
</dbReference>
<dbReference type="GO" id="GO:0016491">
    <property type="term" value="F:oxidoreductase activity"/>
    <property type="evidence" value="ECO:0007669"/>
    <property type="project" value="UniProtKB-KW"/>
</dbReference>
<dbReference type="RefSeq" id="XP_018984660.1">
    <property type="nucleotide sequence ID" value="XM_019127135.1"/>
</dbReference>
<keyword evidence="3" id="KW-0479">Metal-binding</keyword>
<proteinExistence type="inferred from homology"/>
<feature type="signal peptide" evidence="8">
    <location>
        <begin position="1"/>
        <end position="17"/>
    </location>
</feature>
<feature type="domain" description="Plastocyanin-like" evidence="9">
    <location>
        <begin position="180"/>
        <end position="371"/>
    </location>
</feature>
<evidence type="ECO:0000259" key="9">
    <source>
        <dbReference type="Pfam" id="PF00394"/>
    </source>
</evidence>
<dbReference type="SUPFAM" id="SSF49503">
    <property type="entry name" value="Cupredoxins"/>
    <property type="match status" value="3"/>
</dbReference>
<dbReference type="Pfam" id="PF07732">
    <property type="entry name" value="Cu-oxidase_3"/>
    <property type="match status" value="1"/>
</dbReference>
<comment type="similarity">
    <text evidence="1">Belongs to the multicopper oxidase family.</text>
</comment>
<accession>A0A1E3QQI4</accession>
<dbReference type="PANTHER" id="PTHR11709:SF488">
    <property type="entry name" value="LACCASE-RELATED"/>
    <property type="match status" value="1"/>
</dbReference>
<dbReference type="InterPro" id="IPR008972">
    <property type="entry name" value="Cupredoxin"/>
</dbReference>
<keyword evidence="2" id="KW-0406">Ion transport</keyword>
<dbReference type="InterPro" id="IPR033138">
    <property type="entry name" value="Cu_oxidase_CS"/>
</dbReference>
<evidence type="ECO:0000256" key="2">
    <source>
        <dbReference type="ARBA" id="ARBA00022496"/>
    </source>
</evidence>
<feature type="domain" description="Plastocyanin-like" evidence="10">
    <location>
        <begin position="529"/>
        <end position="637"/>
    </location>
</feature>